<protein>
    <submittedName>
        <fullName evidence="4">DRIM domain-containing protein</fullName>
    </submittedName>
</protein>
<organism evidence="4">
    <name type="scientific">Anisakis simplex</name>
    <name type="common">Herring worm</name>
    <dbReference type="NCBI Taxonomy" id="6269"/>
    <lineage>
        <taxon>Eukaryota</taxon>
        <taxon>Metazoa</taxon>
        <taxon>Ecdysozoa</taxon>
        <taxon>Nematoda</taxon>
        <taxon>Chromadorea</taxon>
        <taxon>Rhabditida</taxon>
        <taxon>Spirurina</taxon>
        <taxon>Ascaridomorpha</taxon>
        <taxon>Ascaridoidea</taxon>
        <taxon>Anisakidae</taxon>
        <taxon>Anisakis</taxon>
        <taxon>Anisakis simplex complex</taxon>
    </lineage>
</organism>
<proteinExistence type="predicted"/>
<dbReference type="InterPro" id="IPR011430">
    <property type="entry name" value="UTP20_N"/>
</dbReference>
<dbReference type="EMBL" id="UYRR01040314">
    <property type="protein sequence ID" value="VDK78803.1"/>
    <property type="molecule type" value="Genomic_DNA"/>
</dbReference>
<reference evidence="4" key="1">
    <citation type="submission" date="2017-02" db="UniProtKB">
        <authorList>
            <consortium name="WormBaseParasite"/>
        </authorList>
    </citation>
    <scope>IDENTIFICATION</scope>
</reference>
<dbReference type="PANTHER" id="PTHR17695">
    <property type="entry name" value="SMALL SUBUNIT PROCESSOME COMPONENT 20 HOMOLOG"/>
    <property type="match status" value="1"/>
</dbReference>
<dbReference type="Proteomes" id="UP000267096">
    <property type="component" value="Unassembled WGS sequence"/>
</dbReference>
<name>A0A0M3KJX9_ANISI</name>
<dbReference type="GO" id="GO:0032040">
    <property type="term" value="C:small-subunit processome"/>
    <property type="evidence" value="ECO:0007669"/>
    <property type="project" value="TreeGrafter"/>
</dbReference>
<accession>A0A0M3KJX9</accession>
<reference evidence="2 3" key="2">
    <citation type="submission" date="2018-11" db="EMBL/GenBank/DDBJ databases">
        <authorList>
            <consortium name="Pathogen Informatics"/>
        </authorList>
    </citation>
    <scope>NUCLEOTIDE SEQUENCE [LARGE SCALE GENOMIC DNA]</scope>
</reference>
<evidence type="ECO:0000313" key="4">
    <source>
        <dbReference type="WBParaSite" id="ASIM_0002130601-mRNA-1"/>
    </source>
</evidence>
<evidence type="ECO:0000313" key="3">
    <source>
        <dbReference type="Proteomes" id="UP000267096"/>
    </source>
</evidence>
<dbReference type="Pfam" id="PF07539">
    <property type="entry name" value="UTP20_N"/>
    <property type="match status" value="1"/>
</dbReference>
<evidence type="ECO:0000313" key="2">
    <source>
        <dbReference type="EMBL" id="VDK78803.1"/>
    </source>
</evidence>
<dbReference type="GO" id="GO:0030686">
    <property type="term" value="C:90S preribosome"/>
    <property type="evidence" value="ECO:0007669"/>
    <property type="project" value="TreeGrafter"/>
</dbReference>
<dbReference type="AlphaFoldDB" id="A0A0M3KJX9"/>
<keyword evidence="3" id="KW-1185">Reference proteome</keyword>
<feature type="domain" description="U3 small nucleolar RNA-associated protein 20 N-terminal" evidence="1">
    <location>
        <begin position="60"/>
        <end position="121"/>
    </location>
</feature>
<sequence>MCSQDKISLCCSNNIDDEEENCSKSAKNLEQTCGKGKRKQPANEDEDGKRSNFVIDRKMIKRTIVALLETFSKFRTPKTIYMEREIRQLYDQLLLVPDEAIQKAVIKCLLAYKYKFLTPYKLVCWLFVNF</sequence>
<dbReference type="InterPro" id="IPR052575">
    <property type="entry name" value="SSU_processome_comp_20"/>
</dbReference>
<gene>
    <name evidence="2" type="ORF">ASIM_LOCUS20677</name>
</gene>
<dbReference type="PANTHER" id="PTHR17695:SF11">
    <property type="entry name" value="SMALL SUBUNIT PROCESSOME COMPONENT 20 HOMOLOG"/>
    <property type="match status" value="1"/>
</dbReference>
<dbReference type="OrthoDB" id="360653at2759"/>
<evidence type="ECO:0000259" key="1">
    <source>
        <dbReference type="Pfam" id="PF07539"/>
    </source>
</evidence>
<dbReference type="WBParaSite" id="ASIM_0002130601-mRNA-1">
    <property type="protein sequence ID" value="ASIM_0002130601-mRNA-1"/>
    <property type="gene ID" value="ASIM_0002130601"/>
</dbReference>